<comment type="caution">
    <text evidence="2">The sequence shown here is derived from an EMBL/GenBank/DDBJ whole genome shotgun (WGS) entry which is preliminary data.</text>
</comment>
<dbReference type="Proteomes" id="UP001049176">
    <property type="component" value="Chromosome 11"/>
</dbReference>
<feature type="region of interest" description="Disordered" evidence="1">
    <location>
        <begin position="123"/>
        <end position="169"/>
    </location>
</feature>
<gene>
    <name evidence="2" type="ORF">E1B28_002928</name>
</gene>
<dbReference type="EMBL" id="CM032191">
    <property type="protein sequence ID" value="KAG7085365.1"/>
    <property type="molecule type" value="Genomic_DNA"/>
</dbReference>
<organism evidence="2 3">
    <name type="scientific">Marasmius oreades</name>
    <name type="common">fairy-ring Marasmius</name>
    <dbReference type="NCBI Taxonomy" id="181124"/>
    <lineage>
        <taxon>Eukaryota</taxon>
        <taxon>Fungi</taxon>
        <taxon>Dikarya</taxon>
        <taxon>Basidiomycota</taxon>
        <taxon>Agaricomycotina</taxon>
        <taxon>Agaricomycetes</taxon>
        <taxon>Agaricomycetidae</taxon>
        <taxon>Agaricales</taxon>
        <taxon>Marasmiineae</taxon>
        <taxon>Marasmiaceae</taxon>
        <taxon>Marasmius</taxon>
    </lineage>
</organism>
<keyword evidence="3" id="KW-1185">Reference proteome</keyword>
<name>A0A9P7RKG2_9AGAR</name>
<evidence type="ECO:0000313" key="3">
    <source>
        <dbReference type="Proteomes" id="UP001049176"/>
    </source>
</evidence>
<dbReference type="RefSeq" id="XP_043001836.1">
    <property type="nucleotide sequence ID" value="XM_043159882.1"/>
</dbReference>
<evidence type="ECO:0000313" key="2">
    <source>
        <dbReference type="EMBL" id="KAG7085365.1"/>
    </source>
</evidence>
<dbReference type="GeneID" id="66072004"/>
<proteinExistence type="predicted"/>
<accession>A0A9P7RKG2</accession>
<reference evidence="2" key="1">
    <citation type="journal article" date="2021" name="Genome Biol. Evol.">
        <title>The assembled and annotated genome of the fairy-ring fungus Marasmius oreades.</title>
        <authorList>
            <person name="Hiltunen M."/>
            <person name="Ament-Velasquez S.L."/>
            <person name="Johannesson H."/>
        </authorList>
    </citation>
    <scope>NUCLEOTIDE SEQUENCE</scope>
    <source>
        <strain evidence="2">03SP1</strain>
    </source>
</reference>
<dbReference type="KEGG" id="more:E1B28_002928"/>
<protein>
    <submittedName>
        <fullName evidence="2">Uncharacterized protein</fullName>
    </submittedName>
</protein>
<sequence length="343" mass="39005">MVAQYRASQDQSLVLSRTFTCPWKWWNVLVWRGRFKGQHTLVDVTFSTKTASRLRVHVRSNVANTSSALFVVDYDDVIDPKLFLPLHLVAQPPKAFLPPHGYLHPAIPLLEQFRAKVVVSNEPEAVQKKTTPPPDPAASSSTDMDVWNPNWNPKAVPEANPEAEEQPPLLRTGPGFEWWRRHHSSQHDFYNLLPNVAECLSFQVILTGSIPDLNGRQYAGPKSFEIFLWRHGNSEHQVLTVKWQQLKGRIPPQMIVQPVCPTKKTKLPMVVLRGEHEVLVVTKITAIGEEIWVKPMDPVVGKVHDNWHTMKVSPGDCCMVCLLNKATHEKWSKYNAKPVRDGH</sequence>
<dbReference type="AlphaFoldDB" id="A0A9P7RKG2"/>
<evidence type="ECO:0000256" key="1">
    <source>
        <dbReference type="SAM" id="MobiDB-lite"/>
    </source>
</evidence>
<dbReference type="OrthoDB" id="3110417at2759"/>